<evidence type="ECO:0000256" key="1">
    <source>
        <dbReference type="SAM" id="MobiDB-lite"/>
    </source>
</evidence>
<evidence type="ECO:0000313" key="2">
    <source>
        <dbReference type="EMBL" id="GIL28631.1"/>
    </source>
</evidence>
<proteinExistence type="predicted"/>
<dbReference type="RefSeq" id="WP_207126349.1">
    <property type="nucleotide sequence ID" value="NZ_BOPO01000075.1"/>
</dbReference>
<feature type="region of interest" description="Disordered" evidence="1">
    <location>
        <begin position="192"/>
        <end position="215"/>
    </location>
</feature>
<dbReference type="EMBL" id="BOPO01000075">
    <property type="protein sequence ID" value="GIL28631.1"/>
    <property type="molecule type" value="Genomic_DNA"/>
</dbReference>
<protein>
    <submittedName>
        <fullName evidence="2">Uncharacterized protein</fullName>
    </submittedName>
</protein>
<reference evidence="3" key="1">
    <citation type="journal article" date="2021" name="Int. J. Syst. Evol. Microbiol.">
        <title>Actinocatenispora comari sp. nov., an endophytic actinomycete isolated from aerial parts of Comarum salesowianum.</title>
        <authorList>
            <person name="Oyunbileg N."/>
            <person name="Iizaka Y."/>
            <person name="Hamada M."/>
            <person name="Davaapurev B.O."/>
            <person name="Fukumoto A."/>
            <person name="Tsetseg B."/>
            <person name="Kato F."/>
            <person name="Tamura T."/>
            <person name="Batkhuu J."/>
            <person name="Anzai Y."/>
        </authorList>
    </citation>
    <scope>NUCLEOTIDE SEQUENCE [LARGE SCALE GENOMIC DNA]</scope>
    <source>
        <strain evidence="3">NUM-2625</strain>
    </source>
</reference>
<organism evidence="2 3">
    <name type="scientific">Actinocatenispora comari</name>
    <dbReference type="NCBI Taxonomy" id="2807577"/>
    <lineage>
        <taxon>Bacteria</taxon>
        <taxon>Bacillati</taxon>
        <taxon>Actinomycetota</taxon>
        <taxon>Actinomycetes</taxon>
        <taxon>Micromonosporales</taxon>
        <taxon>Micromonosporaceae</taxon>
        <taxon>Actinocatenispora</taxon>
    </lineage>
</organism>
<sequence>MPMPRARTRSEAHVYMDLVPCPCGENEFDPDVDVLDPEPPRVLRYFGECPRCGRSREFVFELAAPPAGEPSGFVLGHGDEPSTIIDAGQWLLVAEMSRRVLEHLAESGESLTAAQIPAVHDTVLLAAAAVDEIRKFLPAGASELPADAFWTEQGRAVRSVAGELLRPDELAAARARRWAAVAEFEALYGIDEDDEDETAVPPAGPSPARGDVSFR</sequence>
<name>A0A8J4ABL2_9ACTN</name>
<comment type="caution">
    <text evidence="2">The sequence shown here is derived from an EMBL/GenBank/DDBJ whole genome shotgun (WGS) entry which is preliminary data.</text>
</comment>
<dbReference type="AlphaFoldDB" id="A0A8J4ABL2"/>
<dbReference type="Proteomes" id="UP000614996">
    <property type="component" value="Unassembled WGS sequence"/>
</dbReference>
<keyword evidence="3" id="KW-1185">Reference proteome</keyword>
<gene>
    <name evidence="2" type="ORF">NUM_38850</name>
</gene>
<evidence type="ECO:0000313" key="3">
    <source>
        <dbReference type="Proteomes" id="UP000614996"/>
    </source>
</evidence>
<accession>A0A8J4ABL2</accession>